<organism evidence="3 4">
    <name type="scientific">Durusdinium trenchii</name>
    <dbReference type="NCBI Taxonomy" id="1381693"/>
    <lineage>
        <taxon>Eukaryota</taxon>
        <taxon>Sar</taxon>
        <taxon>Alveolata</taxon>
        <taxon>Dinophyceae</taxon>
        <taxon>Suessiales</taxon>
        <taxon>Symbiodiniaceae</taxon>
        <taxon>Durusdinium</taxon>
    </lineage>
</organism>
<feature type="compositionally biased region" description="Basic and acidic residues" evidence="1">
    <location>
        <begin position="29"/>
        <end position="39"/>
    </location>
</feature>
<keyword evidence="4" id="KW-1185">Reference proteome</keyword>
<sequence length="404" mass="45706">MPTMKKPAADKGKGMYNTVKRPAAAALPVDREKKAKHGEEEPEESEAESQVQPPSLTEEALRNHQRFLKEMSKFKDMSQDGFEKALEKLPTSTREHLWKAFEASRKETGTEKEYKDACSGAGALRKKKALLRGWVLDKGTIGQCYRQSITTISMNYKEGLEESWFTKQEALQKWGPEELKERLKKGTIEARRNPLDKTYFEFKSVVHKKSKMAERNKVASYGTNQLKVERKKLEAMEALKLENLQEADFELGGGSEDCSDDDDDDDDDDDESMDPDLNKTLGIKDAKDKKPKKENVWEVASKVAEEDQVPDLKGKFIKFKAELGKDMNTVELKVHDLREKKEAKGLVKEALAAVGRCKPIVANLEKKLKGKFTRSEAKSDLENAFKALGILKTVKAQVFKALKD</sequence>
<evidence type="ECO:0000313" key="4">
    <source>
        <dbReference type="Proteomes" id="UP001642484"/>
    </source>
</evidence>
<dbReference type="EMBL" id="CAXAMN010028576">
    <property type="protein sequence ID" value="CAK9117003.1"/>
    <property type="molecule type" value="Genomic_DNA"/>
</dbReference>
<accession>A0ABP0SXB2</accession>
<feature type="region of interest" description="Disordered" evidence="1">
    <location>
        <begin position="250"/>
        <end position="294"/>
    </location>
</feature>
<reference evidence="3 4" key="1">
    <citation type="submission" date="2024-02" db="EMBL/GenBank/DDBJ databases">
        <authorList>
            <person name="Chen Y."/>
            <person name="Shah S."/>
            <person name="Dougan E. K."/>
            <person name="Thang M."/>
            <person name="Chan C."/>
        </authorList>
    </citation>
    <scope>NUCLEOTIDE SEQUENCE [LARGE SCALE GENOMIC DNA]</scope>
</reference>
<dbReference type="Proteomes" id="UP001642484">
    <property type="component" value="Unassembled WGS sequence"/>
</dbReference>
<evidence type="ECO:0000313" key="2">
    <source>
        <dbReference type="EMBL" id="CAK9117002.1"/>
    </source>
</evidence>
<proteinExistence type="predicted"/>
<gene>
    <name evidence="2" type="ORF">CCMP2556_LOCUS54444</name>
    <name evidence="3" type="ORF">CCMP2556_LOCUS54445</name>
</gene>
<evidence type="ECO:0000313" key="3">
    <source>
        <dbReference type="EMBL" id="CAK9117003.1"/>
    </source>
</evidence>
<name>A0ABP0SXB2_9DINO</name>
<protein>
    <submittedName>
        <fullName evidence="3">Uncharacterized protein</fullName>
    </submittedName>
</protein>
<comment type="caution">
    <text evidence="3">The sequence shown here is derived from an EMBL/GenBank/DDBJ whole genome shotgun (WGS) entry which is preliminary data.</text>
</comment>
<evidence type="ECO:0000256" key="1">
    <source>
        <dbReference type="SAM" id="MobiDB-lite"/>
    </source>
</evidence>
<feature type="region of interest" description="Disordered" evidence="1">
    <location>
        <begin position="1"/>
        <end position="64"/>
    </location>
</feature>
<dbReference type="EMBL" id="CAXAMN010028575">
    <property type="protein sequence ID" value="CAK9117002.1"/>
    <property type="molecule type" value="Genomic_DNA"/>
</dbReference>
<feature type="compositionally biased region" description="Acidic residues" evidence="1">
    <location>
        <begin position="257"/>
        <end position="274"/>
    </location>
</feature>
<feature type="compositionally biased region" description="Basic and acidic residues" evidence="1">
    <location>
        <begin position="282"/>
        <end position="294"/>
    </location>
</feature>